<protein>
    <recommendedName>
        <fullName evidence="2">DUF2382 domain-containing protein</fullName>
    </recommendedName>
</protein>
<feature type="compositionally biased region" description="Basic and acidic residues" evidence="1">
    <location>
        <begin position="125"/>
        <end position="146"/>
    </location>
</feature>
<dbReference type="PANTHER" id="PTHR38463">
    <property type="entry name" value="STRESS RESPONSE PROTEIN YSNF"/>
    <property type="match status" value="1"/>
</dbReference>
<feature type="region of interest" description="Disordered" evidence="1">
    <location>
        <begin position="1"/>
        <end position="229"/>
    </location>
</feature>
<feature type="domain" description="DUF2382" evidence="2">
    <location>
        <begin position="217"/>
        <end position="327"/>
    </location>
</feature>
<name>A0ABQ0X3B0_9MICC</name>
<keyword evidence="4" id="KW-1185">Reference proteome</keyword>
<gene>
    <name evidence="3" type="ORF">KFL01_14280</name>
</gene>
<feature type="compositionally biased region" description="Basic and acidic residues" evidence="1">
    <location>
        <begin position="1"/>
        <end position="20"/>
    </location>
</feature>
<dbReference type="PANTHER" id="PTHR38463:SF1">
    <property type="entry name" value="STRESS RESPONSE PROTEIN YSNF"/>
    <property type="match status" value="1"/>
</dbReference>
<feature type="compositionally biased region" description="Basic and acidic residues" evidence="1">
    <location>
        <begin position="55"/>
        <end position="66"/>
    </location>
</feature>
<feature type="compositionally biased region" description="Basic and acidic residues" evidence="1">
    <location>
        <begin position="37"/>
        <end position="48"/>
    </location>
</feature>
<evidence type="ECO:0000256" key="1">
    <source>
        <dbReference type="SAM" id="MobiDB-lite"/>
    </source>
</evidence>
<feature type="compositionally biased region" description="Basic and acidic residues" evidence="1">
    <location>
        <begin position="174"/>
        <end position="186"/>
    </location>
</feature>
<evidence type="ECO:0000313" key="3">
    <source>
        <dbReference type="EMBL" id="GEO92122.1"/>
    </source>
</evidence>
<feature type="compositionally biased region" description="Basic and acidic residues" evidence="1">
    <location>
        <begin position="216"/>
        <end position="229"/>
    </location>
</feature>
<dbReference type="RefSeq" id="WP_083529276.1">
    <property type="nucleotide sequence ID" value="NZ_BJZR01000032.1"/>
</dbReference>
<evidence type="ECO:0000313" key="4">
    <source>
        <dbReference type="Proteomes" id="UP000321155"/>
    </source>
</evidence>
<comment type="caution">
    <text evidence="3">The sequence shown here is derived from an EMBL/GenBank/DDBJ whole genome shotgun (WGS) entry which is preliminary data.</text>
</comment>
<organism evidence="3 4">
    <name type="scientific">Kocuria flava</name>
    <dbReference type="NCBI Taxonomy" id="446860"/>
    <lineage>
        <taxon>Bacteria</taxon>
        <taxon>Bacillati</taxon>
        <taxon>Actinomycetota</taxon>
        <taxon>Actinomycetes</taxon>
        <taxon>Micrococcales</taxon>
        <taxon>Micrococcaceae</taxon>
        <taxon>Kocuria</taxon>
    </lineage>
</organism>
<reference evidence="3 4" key="1">
    <citation type="submission" date="2019-07" db="EMBL/GenBank/DDBJ databases">
        <title>Whole genome shotgun sequence of Kocuria flava NBRC 107626.</title>
        <authorList>
            <person name="Hosoyama A."/>
            <person name="Uohara A."/>
            <person name="Ohji S."/>
            <person name="Ichikawa N."/>
        </authorList>
    </citation>
    <scope>NUCLEOTIDE SEQUENCE [LARGE SCALE GENOMIC DNA]</scope>
    <source>
        <strain evidence="3 4">NBRC 107626</strain>
    </source>
</reference>
<dbReference type="Proteomes" id="UP000321155">
    <property type="component" value="Unassembled WGS sequence"/>
</dbReference>
<dbReference type="EMBL" id="BJZR01000032">
    <property type="protein sequence ID" value="GEO92122.1"/>
    <property type="molecule type" value="Genomic_DNA"/>
</dbReference>
<proteinExistence type="predicted"/>
<accession>A0ABQ0X3B0</accession>
<dbReference type="InterPro" id="IPR019060">
    <property type="entry name" value="DUF2382"/>
</dbReference>
<dbReference type="InterPro" id="IPR052967">
    <property type="entry name" value="Stress_Response_Assoc"/>
</dbReference>
<feature type="region of interest" description="Disordered" evidence="1">
    <location>
        <begin position="325"/>
        <end position="350"/>
    </location>
</feature>
<sequence>MSTSEDRPYDQESAGRETAGRETAGGEPADRASGPRADADDTGVERHAPSSATELWDHNAYGREDGDVGGDPTTGATDTRDPRGGAPAYNIDAGDDDAARHGDAAGGTSDLRAPGESLSGPDATAGDRHESVGGRRDRAVPGRGADEAFDQESAARETAGGTGRDAAVTGHAPAGREQEARGRDLTGHGADGQDAGGPTSAERGPAAAGEDTAAVVRHEERLDVGTERVETGRARLRKYVAEEPVRAEQSLAVEDVEEVRTPITEEERQAFLDGQELPVGEDEVILYREVPVVRTVRVPYERVRLVVRSTERTEVVEETVRKERVEVEGPIDGVDGTERTGTGPEDPRRG</sequence>
<dbReference type="Pfam" id="PF09557">
    <property type="entry name" value="DUF2382"/>
    <property type="match status" value="1"/>
</dbReference>
<evidence type="ECO:0000259" key="2">
    <source>
        <dbReference type="Pfam" id="PF09557"/>
    </source>
</evidence>